<accession>A0ABD1QXL4</accession>
<dbReference type="Proteomes" id="UP001604336">
    <property type="component" value="Unassembled WGS sequence"/>
</dbReference>
<dbReference type="AlphaFoldDB" id="A0ABD1QXL4"/>
<protein>
    <submittedName>
        <fullName evidence="1">Signal recognition particle 43 kDa protein</fullName>
    </submittedName>
</protein>
<dbReference type="EMBL" id="JBFOLK010000010">
    <property type="protein sequence ID" value="KAL2479664.1"/>
    <property type="molecule type" value="Genomic_DNA"/>
</dbReference>
<organism evidence="1 2">
    <name type="scientific">Abeliophyllum distichum</name>
    <dbReference type="NCBI Taxonomy" id="126358"/>
    <lineage>
        <taxon>Eukaryota</taxon>
        <taxon>Viridiplantae</taxon>
        <taxon>Streptophyta</taxon>
        <taxon>Embryophyta</taxon>
        <taxon>Tracheophyta</taxon>
        <taxon>Spermatophyta</taxon>
        <taxon>Magnoliopsida</taxon>
        <taxon>eudicotyledons</taxon>
        <taxon>Gunneridae</taxon>
        <taxon>Pentapetalae</taxon>
        <taxon>asterids</taxon>
        <taxon>lamiids</taxon>
        <taxon>Lamiales</taxon>
        <taxon>Oleaceae</taxon>
        <taxon>Forsythieae</taxon>
        <taxon>Abeliophyllum</taxon>
    </lineage>
</organism>
<proteinExistence type="predicted"/>
<sequence length="141" mass="16118">MKILPYLSRLKLSPNLNFTICNTNITSISLRLPFPFPFPFQTLLLLFKTNTPRSTTSFSLSATFKIHSSAKAFDNYDEEESYREVNKIIESRALPNGRDIDTMDKDSQIAFCSYRSLALSSALSYWPRRAQMSTTWITAAD</sequence>
<reference evidence="2" key="1">
    <citation type="submission" date="2024-07" db="EMBL/GenBank/DDBJ databases">
        <title>Two chromosome-level genome assemblies of Korean endemic species Abeliophyllum distichum and Forsythia ovata (Oleaceae).</title>
        <authorList>
            <person name="Jang H."/>
        </authorList>
    </citation>
    <scope>NUCLEOTIDE SEQUENCE [LARGE SCALE GENOMIC DNA]</scope>
</reference>
<name>A0ABD1QXL4_9LAMI</name>
<keyword evidence="2" id="KW-1185">Reference proteome</keyword>
<gene>
    <name evidence="1" type="ORF">Adt_32630</name>
</gene>
<evidence type="ECO:0000313" key="1">
    <source>
        <dbReference type="EMBL" id="KAL2479664.1"/>
    </source>
</evidence>
<comment type="caution">
    <text evidence="1">The sequence shown here is derived from an EMBL/GenBank/DDBJ whole genome shotgun (WGS) entry which is preliminary data.</text>
</comment>
<evidence type="ECO:0000313" key="2">
    <source>
        <dbReference type="Proteomes" id="UP001604336"/>
    </source>
</evidence>